<dbReference type="SUPFAM" id="SSF64518">
    <property type="entry name" value="Phase 1 flagellin"/>
    <property type="match status" value="1"/>
</dbReference>
<dbReference type="STRING" id="768706.Desor_4914"/>
<gene>
    <name evidence="2" type="ordered locus">Desor_4914</name>
</gene>
<dbReference type="GO" id="GO:0005198">
    <property type="term" value="F:structural molecule activity"/>
    <property type="evidence" value="ECO:0007669"/>
    <property type="project" value="InterPro"/>
</dbReference>
<organism evidence="2 3">
    <name type="scientific">Desulfosporosinus orientis (strain ATCC 19365 / DSM 765 / NCIMB 8382 / VKM B-1628 / Singapore I)</name>
    <name type="common">Desulfotomaculum orientis</name>
    <dbReference type="NCBI Taxonomy" id="768706"/>
    <lineage>
        <taxon>Bacteria</taxon>
        <taxon>Bacillati</taxon>
        <taxon>Bacillota</taxon>
        <taxon>Clostridia</taxon>
        <taxon>Eubacteriales</taxon>
        <taxon>Desulfitobacteriaceae</taxon>
        <taxon>Desulfosporosinus</taxon>
    </lineage>
</organism>
<dbReference type="PANTHER" id="PTHR42792">
    <property type="entry name" value="FLAGELLIN"/>
    <property type="match status" value="1"/>
</dbReference>
<keyword evidence="3" id="KW-1185">Reference proteome</keyword>
<dbReference type="KEGG" id="dor:Desor_4914"/>
<dbReference type="OrthoDB" id="9758307at2"/>
<dbReference type="GO" id="GO:0009424">
    <property type="term" value="C:bacterial-type flagellum hook"/>
    <property type="evidence" value="ECO:0007669"/>
    <property type="project" value="InterPro"/>
</dbReference>
<feature type="domain" description="Flagellin N-terminal" evidence="1">
    <location>
        <begin position="3"/>
        <end position="139"/>
    </location>
</feature>
<keyword evidence="2" id="KW-0282">Flagellum</keyword>
<dbReference type="InterPro" id="IPR001492">
    <property type="entry name" value="Flagellin"/>
</dbReference>
<dbReference type="eggNOG" id="COG1344">
    <property type="taxonomic scope" value="Bacteria"/>
</dbReference>
<dbReference type="EMBL" id="CP003108">
    <property type="protein sequence ID" value="AET70315.1"/>
    <property type="molecule type" value="Genomic_DNA"/>
</dbReference>
<dbReference type="RefSeq" id="WP_014187121.1">
    <property type="nucleotide sequence ID" value="NC_016584.1"/>
</dbReference>
<keyword evidence="2" id="KW-0966">Cell projection</keyword>
<dbReference type="InterPro" id="IPR001029">
    <property type="entry name" value="Flagellin_N"/>
</dbReference>
<keyword evidence="2" id="KW-0969">Cilium</keyword>
<proteinExistence type="predicted"/>
<dbReference type="NCBIfam" id="TIGR02550">
    <property type="entry name" value="flagell_flgL"/>
    <property type="match status" value="1"/>
</dbReference>
<reference evidence="3" key="1">
    <citation type="submission" date="2011-11" db="EMBL/GenBank/DDBJ databases">
        <title>Complete sequence of Desulfosporosinus orientis DSM 765.</title>
        <authorList>
            <person name="Lucas S."/>
            <person name="Han J."/>
            <person name="Lapidus A."/>
            <person name="Cheng J.-F."/>
            <person name="Goodwin L."/>
            <person name="Pitluck S."/>
            <person name="Peters L."/>
            <person name="Ovchinnikova G."/>
            <person name="Teshima H."/>
            <person name="Detter J.C."/>
            <person name="Han C."/>
            <person name="Tapia R."/>
            <person name="Land M."/>
            <person name="Hauser L."/>
            <person name="Kyrpides N."/>
            <person name="Ivanova N."/>
            <person name="Pagani I."/>
            <person name="Pester M."/>
            <person name="Spring S."/>
            <person name="Ollivier B."/>
            <person name="Rattei T."/>
            <person name="Klenk H.-P."/>
            <person name="Wagner M."/>
            <person name="Loy A."/>
            <person name="Woyke T."/>
        </authorList>
    </citation>
    <scope>NUCLEOTIDE SEQUENCE [LARGE SCALE GENOMIC DNA]</scope>
    <source>
        <strain evidence="3">ATCC 19365 / DSM 765 / NCIMB 8382 / VKM B-1628</strain>
    </source>
</reference>
<evidence type="ECO:0000313" key="2">
    <source>
        <dbReference type="EMBL" id="AET70315.1"/>
    </source>
</evidence>
<dbReference type="InterPro" id="IPR013384">
    <property type="entry name" value="Flagell_FlgL"/>
</dbReference>
<accession>G7WI18</accession>
<dbReference type="AlphaFoldDB" id="G7WI18"/>
<evidence type="ECO:0000313" key="3">
    <source>
        <dbReference type="Proteomes" id="UP000006346"/>
    </source>
</evidence>
<dbReference type="Proteomes" id="UP000006346">
    <property type="component" value="Chromosome"/>
</dbReference>
<protein>
    <submittedName>
        <fullName evidence="2">Flagellar hook-associated protein 3</fullName>
    </submittedName>
</protein>
<dbReference type="Gene3D" id="1.20.1330.10">
    <property type="entry name" value="f41 fragment of flagellin, N-terminal domain"/>
    <property type="match status" value="1"/>
</dbReference>
<reference evidence="2 3" key="2">
    <citation type="journal article" date="2012" name="J. Bacteriol.">
        <title>Complete genome sequences of Desulfosporosinus orientis DSM765T, Desulfosporosinus youngiae DSM17734T, Desulfosporosinus meridiei DSM13257T, and Desulfosporosinus acidiphilus DSM22704T.</title>
        <authorList>
            <person name="Pester M."/>
            <person name="Brambilla E."/>
            <person name="Alazard D."/>
            <person name="Rattei T."/>
            <person name="Weinmaier T."/>
            <person name="Han J."/>
            <person name="Lucas S."/>
            <person name="Lapidus A."/>
            <person name="Cheng J.F."/>
            <person name="Goodwin L."/>
            <person name="Pitluck S."/>
            <person name="Peters L."/>
            <person name="Ovchinnikova G."/>
            <person name="Teshima H."/>
            <person name="Detter J.C."/>
            <person name="Han C.S."/>
            <person name="Tapia R."/>
            <person name="Land M.L."/>
            <person name="Hauser L."/>
            <person name="Kyrpides N.C."/>
            <person name="Ivanova N.N."/>
            <person name="Pagani I."/>
            <person name="Huntmann M."/>
            <person name="Wei C.L."/>
            <person name="Davenport K.W."/>
            <person name="Daligault H."/>
            <person name="Chain P.S."/>
            <person name="Chen A."/>
            <person name="Mavromatis K."/>
            <person name="Markowitz V."/>
            <person name="Szeto E."/>
            <person name="Mikhailova N."/>
            <person name="Pati A."/>
            <person name="Wagner M."/>
            <person name="Woyke T."/>
            <person name="Ollivier B."/>
            <person name="Klenk H.P."/>
            <person name="Spring S."/>
            <person name="Loy A."/>
        </authorList>
    </citation>
    <scope>NUCLEOTIDE SEQUENCE [LARGE SCALE GENOMIC DNA]</scope>
    <source>
        <strain evidence="3">ATCC 19365 / DSM 765 / NCIMB 8382 / VKM B-1628</strain>
    </source>
</reference>
<name>G7WI18_DESOD</name>
<dbReference type="GO" id="GO:0071973">
    <property type="term" value="P:bacterial-type flagellum-dependent cell motility"/>
    <property type="evidence" value="ECO:0007669"/>
    <property type="project" value="InterPro"/>
</dbReference>
<dbReference type="PATRIC" id="fig|768706.3.peg.4999"/>
<dbReference type="HOGENOM" id="CLU_024437_2_1_9"/>
<dbReference type="PANTHER" id="PTHR42792:SF1">
    <property type="entry name" value="FLAGELLAR HOOK-ASSOCIATED PROTEIN 3"/>
    <property type="match status" value="1"/>
</dbReference>
<evidence type="ECO:0000259" key="1">
    <source>
        <dbReference type="Pfam" id="PF00669"/>
    </source>
</evidence>
<sequence>MRITYNTMNYNYLSSLNKTLEKEYNVQSQLADGKALHKPSDDPVKVVRSLRFRTNLSLNEQYTQNISDAQSWMKTTESNMQDLDEIMITIKEKVIQGSTGTNPQEAVQTIGAAVDDMINHIITIGNTKLGNRYIFAGQNDKTEPFTRSVDPITNKDVITYNGDNQKISMPIHPGEADPAQDSVNLTGEDVFGPNMKVITDLFQIKDKLLDGSTEAQEWLSTTGLANLEADTDSILQAHTRLGTRMASYDMAQTILEDSNTIITGDLANNEEVDVAKAIMDYKNAENVYKMSLQIGAKILPMSLADFL</sequence>
<dbReference type="Pfam" id="PF00669">
    <property type="entry name" value="Flagellin_N"/>
    <property type="match status" value="1"/>
</dbReference>